<dbReference type="Proteomes" id="UP001259832">
    <property type="component" value="Unassembled WGS sequence"/>
</dbReference>
<feature type="compositionally biased region" description="Polar residues" evidence="1">
    <location>
        <begin position="1"/>
        <end position="12"/>
    </location>
</feature>
<protein>
    <submittedName>
        <fullName evidence="2">Uncharacterized protein</fullName>
    </submittedName>
</protein>
<evidence type="ECO:0000313" key="3">
    <source>
        <dbReference type="Proteomes" id="UP001259832"/>
    </source>
</evidence>
<evidence type="ECO:0000313" key="2">
    <source>
        <dbReference type="EMBL" id="KAK1930715.1"/>
    </source>
</evidence>
<proteinExistence type="predicted"/>
<dbReference type="EMBL" id="JASMQC010000037">
    <property type="protein sequence ID" value="KAK1930715.1"/>
    <property type="molecule type" value="Genomic_DNA"/>
</dbReference>
<reference evidence="2" key="1">
    <citation type="submission" date="2023-08" db="EMBL/GenBank/DDBJ databases">
        <title>Reference Genome Resource for the Citrus Pathogen Phytophthora citrophthora.</title>
        <authorList>
            <person name="Moller H."/>
            <person name="Coetzee B."/>
            <person name="Rose L.J."/>
            <person name="Van Niekerk J.M."/>
        </authorList>
    </citation>
    <scope>NUCLEOTIDE SEQUENCE</scope>
    <source>
        <strain evidence="2">STE-U-9442</strain>
    </source>
</reference>
<dbReference type="AlphaFoldDB" id="A0AAD9G310"/>
<name>A0AAD9G310_9STRA</name>
<organism evidence="2 3">
    <name type="scientific">Phytophthora citrophthora</name>
    <dbReference type="NCBI Taxonomy" id="4793"/>
    <lineage>
        <taxon>Eukaryota</taxon>
        <taxon>Sar</taxon>
        <taxon>Stramenopiles</taxon>
        <taxon>Oomycota</taxon>
        <taxon>Peronosporomycetes</taxon>
        <taxon>Peronosporales</taxon>
        <taxon>Peronosporaceae</taxon>
        <taxon>Phytophthora</taxon>
    </lineage>
</organism>
<gene>
    <name evidence="2" type="ORF">P3T76_013672</name>
</gene>
<evidence type="ECO:0000256" key="1">
    <source>
        <dbReference type="SAM" id="MobiDB-lite"/>
    </source>
</evidence>
<accession>A0AAD9G310</accession>
<keyword evidence="3" id="KW-1185">Reference proteome</keyword>
<feature type="region of interest" description="Disordered" evidence="1">
    <location>
        <begin position="1"/>
        <end position="55"/>
    </location>
</feature>
<feature type="compositionally biased region" description="Basic and acidic residues" evidence="1">
    <location>
        <begin position="24"/>
        <end position="45"/>
    </location>
</feature>
<sequence>MNQVPVETSQELLNDVASPAAPVKAEKLHDSPEVDRDEDSERTGKEGGCGGNQLGFDSISDEPMAKYDGFQSVGKPFLRHLGGEDKDVVNVRSPIICNLSGSRSTTSSPTCVSTLKDDEPSWTIQEFQEYLGMMELLQDVCSNSDGEEMRLSAASLGKMERLLTSLLPQGV</sequence>
<comment type="caution">
    <text evidence="2">The sequence shown here is derived from an EMBL/GenBank/DDBJ whole genome shotgun (WGS) entry which is preliminary data.</text>
</comment>